<dbReference type="EMBL" id="HG739178">
    <property type="protein sequence ID" value="CDP14992.1"/>
    <property type="molecule type" value="Genomic_DNA"/>
</dbReference>
<gene>
    <name evidence="7" type="ORF">GSCOC_T00042516001</name>
</gene>
<dbReference type="InterPro" id="IPR011042">
    <property type="entry name" value="6-blade_b-propeller_TolB-like"/>
</dbReference>
<evidence type="ECO:0000313" key="7">
    <source>
        <dbReference type="EMBL" id="CDP14992.1"/>
    </source>
</evidence>
<feature type="chain" id="PRO_5001658200" description="Strictosidine synthase conserved region domain-containing protein" evidence="5">
    <location>
        <begin position="18"/>
        <end position="310"/>
    </location>
</feature>
<dbReference type="STRING" id="49390.A0A068V342"/>
<feature type="domain" description="Strictosidine synthase conserved region" evidence="6">
    <location>
        <begin position="127"/>
        <end position="214"/>
    </location>
</feature>
<sequence length="310" mass="33599">MCHLILARSLITAVASPRLVQNFSIAKINCKISNRIDHVINEWLFFFKTIENLPFSLTGFRTKQLCDGANSSAASTCGRPLGLGFNFKTGELYVLDFKFGFLVVSPGGGLATQLATGLNGTTFVFPNALDIDQANQIVYFTDAGAIFLSRNLSTIIQSNDTSGKLYKYDARTKTLSLMLNGLSGPLGVAVSKCGAYVLIDEYIASRVRRYWARGPKAGSSEILVNLPGSPDNIKRTISDDFFAAVTILNRHTFQTTSSLGQRINGDLGIVEATVNLTAQYTNNLISEVQEFLGKLYIGSSTASFVGVYGP</sequence>
<evidence type="ECO:0000256" key="3">
    <source>
        <dbReference type="ARBA" id="ARBA00022554"/>
    </source>
</evidence>
<dbReference type="OMA" id="AYMTESS"/>
<dbReference type="InterPro" id="IPR018119">
    <property type="entry name" value="Strictosidine_synth_cons-reg"/>
</dbReference>
<dbReference type="Proteomes" id="UP000295252">
    <property type="component" value="Chromosome VI"/>
</dbReference>
<reference evidence="8" key="1">
    <citation type="journal article" date="2014" name="Science">
        <title>The coffee genome provides insight into the convergent evolution of caffeine biosynthesis.</title>
        <authorList>
            <person name="Denoeud F."/>
            <person name="Carretero-Paulet L."/>
            <person name="Dereeper A."/>
            <person name="Droc G."/>
            <person name="Guyot R."/>
            <person name="Pietrella M."/>
            <person name="Zheng C."/>
            <person name="Alberti A."/>
            <person name="Anthony F."/>
            <person name="Aprea G."/>
            <person name="Aury J.M."/>
            <person name="Bento P."/>
            <person name="Bernard M."/>
            <person name="Bocs S."/>
            <person name="Campa C."/>
            <person name="Cenci A."/>
            <person name="Combes M.C."/>
            <person name="Crouzillat D."/>
            <person name="Da Silva C."/>
            <person name="Daddiego L."/>
            <person name="De Bellis F."/>
            <person name="Dussert S."/>
            <person name="Garsmeur O."/>
            <person name="Gayraud T."/>
            <person name="Guignon V."/>
            <person name="Jahn K."/>
            <person name="Jamilloux V."/>
            <person name="Joet T."/>
            <person name="Labadie K."/>
            <person name="Lan T."/>
            <person name="Leclercq J."/>
            <person name="Lepelley M."/>
            <person name="Leroy T."/>
            <person name="Li L.T."/>
            <person name="Librado P."/>
            <person name="Lopez L."/>
            <person name="Munoz A."/>
            <person name="Noel B."/>
            <person name="Pallavicini A."/>
            <person name="Perrotta G."/>
            <person name="Poncet V."/>
            <person name="Pot D."/>
            <person name="Priyono X."/>
            <person name="Rigoreau M."/>
            <person name="Rouard M."/>
            <person name="Rozas J."/>
            <person name="Tranchant-Dubreuil C."/>
            <person name="VanBuren R."/>
            <person name="Zhang Q."/>
            <person name="Andrade A.C."/>
            <person name="Argout X."/>
            <person name="Bertrand B."/>
            <person name="de Kochko A."/>
            <person name="Graziosi G."/>
            <person name="Henry R.J."/>
            <person name="Jayarama X."/>
            <person name="Ming R."/>
            <person name="Nagai C."/>
            <person name="Rounsley S."/>
            <person name="Sankoff D."/>
            <person name="Giuliano G."/>
            <person name="Albert V.A."/>
            <person name="Wincker P."/>
            <person name="Lashermes P."/>
        </authorList>
    </citation>
    <scope>NUCLEOTIDE SEQUENCE [LARGE SCALE GENOMIC DNA]</scope>
    <source>
        <strain evidence="8">cv. DH200-94</strain>
    </source>
</reference>
<keyword evidence="4" id="KW-0325">Glycoprotein</keyword>
<keyword evidence="8" id="KW-1185">Reference proteome</keyword>
<comment type="similarity">
    <text evidence="2">Belongs to the strictosidine synthase family.</text>
</comment>
<dbReference type="SUPFAM" id="SSF63829">
    <property type="entry name" value="Calcium-dependent phosphotriesterase"/>
    <property type="match status" value="1"/>
</dbReference>
<dbReference type="GO" id="GO:0016787">
    <property type="term" value="F:hydrolase activity"/>
    <property type="evidence" value="ECO:0007669"/>
    <property type="project" value="TreeGrafter"/>
</dbReference>
<dbReference type="PhylomeDB" id="A0A068V342"/>
<dbReference type="Pfam" id="PF03088">
    <property type="entry name" value="Str_synth"/>
    <property type="match status" value="1"/>
</dbReference>
<dbReference type="Gene3D" id="2.120.10.30">
    <property type="entry name" value="TolB, C-terminal domain"/>
    <property type="match status" value="1"/>
</dbReference>
<evidence type="ECO:0000256" key="2">
    <source>
        <dbReference type="ARBA" id="ARBA00009191"/>
    </source>
</evidence>
<protein>
    <recommendedName>
        <fullName evidence="6">Strictosidine synthase conserved region domain-containing protein</fullName>
    </recommendedName>
</protein>
<evidence type="ECO:0000259" key="6">
    <source>
        <dbReference type="Pfam" id="PF03088"/>
    </source>
</evidence>
<feature type="signal peptide" evidence="5">
    <location>
        <begin position="1"/>
        <end position="17"/>
    </location>
</feature>
<dbReference type="GO" id="GO:0012505">
    <property type="term" value="C:endomembrane system"/>
    <property type="evidence" value="ECO:0007669"/>
    <property type="project" value="TreeGrafter"/>
</dbReference>
<keyword evidence="5" id="KW-0732">Signal</keyword>
<organism evidence="7 8">
    <name type="scientific">Coffea canephora</name>
    <name type="common">Robusta coffee</name>
    <dbReference type="NCBI Taxonomy" id="49390"/>
    <lineage>
        <taxon>Eukaryota</taxon>
        <taxon>Viridiplantae</taxon>
        <taxon>Streptophyta</taxon>
        <taxon>Embryophyta</taxon>
        <taxon>Tracheophyta</taxon>
        <taxon>Spermatophyta</taxon>
        <taxon>Magnoliopsida</taxon>
        <taxon>eudicotyledons</taxon>
        <taxon>Gunneridae</taxon>
        <taxon>Pentapetalae</taxon>
        <taxon>asterids</taxon>
        <taxon>lamiids</taxon>
        <taxon>Gentianales</taxon>
        <taxon>Rubiaceae</taxon>
        <taxon>Ixoroideae</taxon>
        <taxon>Gardenieae complex</taxon>
        <taxon>Bertiereae - Coffeeae clade</taxon>
        <taxon>Coffeeae</taxon>
        <taxon>Coffea</taxon>
    </lineage>
</organism>
<evidence type="ECO:0000313" key="8">
    <source>
        <dbReference type="Proteomes" id="UP000295252"/>
    </source>
</evidence>
<evidence type="ECO:0000256" key="4">
    <source>
        <dbReference type="ARBA" id="ARBA00023180"/>
    </source>
</evidence>
<evidence type="ECO:0000256" key="1">
    <source>
        <dbReference type="ARBA" id="ARBA00004116"/>
    </source>
</evidence>
<keyword evidence="3" id="KW-0926">Vacuole</keyword>
<dbReference type="Gramene" id="CDP14992">
    <property type="protein sequence ID" value="CDP14992"/>
    <property type="gene ID" value="GSCOC_T00042516001"/>
</dbReference>
<evidence type="ECO:0000256" key="5">
    <source>
        <dbReference type="SAM" id="SignalP"/>
    </source>
</evidence>
<name>A0A068V342_COFCA</name>
<comment type="subcellular location">
    <subcellularLocation>
        <location evidence="1">Vacuole</location>
    </subcellularLocation>
</comment>
<accession>A0A068V342</accession>
<dbReference type="GO" id="GO:0005773">
    <property type="term" value="C:vacuole"/>
    <property type="evidence" value="ECO:0007669"/>
    <property type="project" value="UniProtKB-SubCell"/>
</dbReference>
<dbReference type="InParanoid" id="A0A068V342"/>
<dbReference type="PANTHER" id="PTHR10426">
    <property type="entry name" value="STRICTOSIDINE SYNTHASE-RELATED"/>
    <property type="match status" value="1"/>
</dbReference>
<dbReference type="PANTHER" id="PTHR10426:SF136">
    <property type="entry name" value="PROTEIN STRICTOSIDINE SYNTHASE-LIKE 9-LIKE"/>
    <property type="match status" value="1"/>
</dbReference>
<dbReference type="AlphaFoldDB" id="A0A068V342"/>
<proteinExistence type="inferred from homology"/>